<dbReference type="EMBL" id="JBFXLU010000343">
    <property type="protein sequence ID" value="KAL2829104.1"/>
    <property type="molecule type" value="Genomic_DNA"/>
</dbReference>
<dbReference type="Proteomes" id="UP001610446">
    <property type="component" value="Unassembled WGS sequence"/>
</dbReference>
<sequence length="152" mass="17128">MSWQPFHGADKPPLVQQRLILLSFRYAADQVNPSLHRLLGDMCILLLGRVQNVGKWRRATFPSVKLCRKGSEEIGHRKEPCSQTLSFSHLVSPILFFCLVRLLRSKSASRYGPQLLSHDGTRGVGKAAGTFAQHGCGLTINGLLRHTRRNRW</sequence>
<proteinExistence type="predicted"/>
<comment type="caution">
    <text evidence="1">The sequence shown here is derived from an EMBL/GenBank/DDBJ whole genome shotgun (WGS) entry which is preliminary data.</text>
</comment>
<protein>
    <submittedName>
        <fullName evidence="1">Uncharacterized protein</fullName>
    </submittedName>
</protein>
<keyword evidence="2" id="KW-1185">Reference proteome</keyword>
<reference evidence="1 2" key="1">
    <citation type="submission" date="2024-07" db="EMBL/GenBank/DDBJ databases">
        <title>Section-level genome sequencing and comparative genomics of Aspergillus sections Usti and Cavernicolus.</title>
        <authorList>
            <consortium name="Lawrence Berkeley National Laboratory"/>
            <person name="Nybo J.L."/>
            <person name="Vesth T.C."/>
            <person name="Theobald S."/>
            <person name="Frisvad J.C."/>
            <person name="Larsen T.O."/>
            <person name="Kjaerboelling I."/>
            <person name="Rothschild-Mancinelli K."/>
            <person name="Lyhne E.K."/>
            <person name="Kogle M.E."/>
            <person name="Barry K."/>
            <person name="Clum A."/>
            <person name="Na H."/>
            <person name="Ledsgaard L."/>
            <person name="Lin J."/>
            <person name="Lipzen A."/>
            <person name="Kuo A."/>
            <person name="Riley R."/>
            <person name="Mondo S."/>
            <person name="Labutti K."/>
            <person name="Haridas S."/>
            <person name="Pangalinan J."/>
            <person name="Salamov A.A."/>
            <person name="Simmons B.A."/>
            <person name="Magnuson J.K."/>
            <person name="Chen J."/>
            <person name="Drula E."/>
            <person name="Henrissat B."/>
            <person name="Wiebenga A."/>
            <person name="Lubbers R.J."/>
            <person name="Gomes A.C."/>
            <person name="Makela M.R."/>
            <person name="Stajich J."/>
            <person name="Grigoriev I.V."/>
            <person name="Mortensen U.H."/>
            <person name="De Vries R.P."/>
            <person name="Baker S.E."/>
            <person name="Andersen M.R."/>
        </authorList>
    </citation>
    <scope>NUCLEOTIDE SEQUENCE [LARGE SCALE GENOMIC DNA]</scope>
    <source>
        <strain evidence="1 2">CBS 123904</strain>
    </source>
</reference>
<evidence type="ECO:0000313" key="1">
    <source>
        <dbReference type="EMBL" id="KAL2829104.1"/>
    </source>
</evidence>
<name>A0ABR4IMV1_9EURO</name>
<accession>A0ABR4IMV1</accession>
<organism evidence="1 2">
    <name type="scientific">Aspergillus pseudoustus</name>
    <dbReference type="NCBI Taxonomy" id="1810923"/>
    <lineage>
        <taxon>Eukaryota</taxon>
        <taxon>Fungi</taxon>
        <taxon>Dikarya</taxon>
        <taxon>Ascomycota</taxon>
        <taxon>Pezizomycotina</taxon>
        <taxon>Eurotiomycetes</taxon>
        <taxon>Eurotiomycetidae</taxon>
        <taxon>Eurotiales</taxon>
        <taxon>Aspergillaceae</taxon>
        <taxon>Aspergillus</taxon>
        <taxon>Aspergillus subgen. Nidulantes</taxon>
    </lineage>
</organism>
<evidence type="ECO:0000313" key="2">
    <source>
        <dbReference type="Proteomes" id="UP001610446"/>
    </source>
</evidence>
<gene>
    <name evidence="1" type="ORF">BJY01DRAFT_126662</name>
</gene>